<name>A0A6C0CAI7_9ZZZZ</name>
<protein>
    <submittedName>
        <fullName evidence="1">Uncharacterized protein</fullName>
    </submittedName>
</protein>
<evidence type="ECO:0000313" key="1">
    <source>
        <dbReference type="EMBL" id="QHT01112.1"/>
    </source>
</evidence>
<organism evidence="1">
    <name type="scientific">viral metagenome</name>
    <dbReference type="NCBI Taxonomy" id="1070528"/>
    <lineage>
        <taxon>unclassified sequences</taxon>
        <taxon>metagenomes</taxon>
        <taxon>organismal metagenomes</taxon>
    </lineage>
</organism>
<sequence>MSNTTEIELFTVIFLNISIKREDLSDLDINSEIYIKKFYDMLSILKKNICADNFVHIFNKFCINDNAYYNRQIENLSDNLRQTFNATDKTYFYLFMDNVQSTIIDELLMIYHRCILFPHEKEMLETCNIQKKIISSLLTIINAIHEQYKKSNKKRVEKADIQNLLDDNSLMNCLVEIISNRSVLMNIMYDIFLITKSNKIAAKKIKGIKCTFFPLKVFSVELFILEHLLDFLK</sequence>
<reference evidence="1" key="1">
    <citation type="journal article" date="2020" name="Nature">
        <title>Giant virus diversity and host interactions through global metagenomics.</title>
        <authorList>
            <person name="Schulz F."/>
            <person name="Roux S."/>
            <person name="Paez-Espino D."/>
            <person name="Jungbluth S."/>
            <person name="Walsh D.A."/>
            <person name="Denef V.J."/>
            <person name="McMahon K.D."/>
            <person name="Konstantinidis K.T."/>
            <person name="Eloe-Fadrosh E.A."/>
            <person name="Kyrpides N.C."/>
            <person name="Woyke T."/>
        </authorList>
    </citation>
    <scope>NUCLEOTIDE SEQUENCE</scope>
    <source>
        <strain evidence="1">GVMAG-M-3300020192-26</strain>
    </source>
</reference>
<dbReference type="EMBL" id="MN739364">
    <property type="protein sequence ID" value="QHT01112.1"/>
    <property type="molecule type" value="Genomic_DNA"/>
</dbReference>
<accession>A0A6C0CAI7</accession>
<proteinExistence type="predicted"/>
<dbReference type="AlphaFoldDB" id="A0A6C0CAI7"/>